<name>A0A7C1GC49_9CREN</name>
<accession>A0A7C1GC49</accession>
<dbReference type="EMBL" id="DSAY01000071">
    <property type="protein sequence ID" value="HDP14868.1"/>
    <property type="molecule type" value="Genomic_DNA"/>
</dbReference>
<sequence length="74" mass="8694">MKTITISDEVYYKLVAIKGRKSFTEVIDELIKENVKKRAEMIISLSKRSPPEEYEEAIKLRKEGLRARFVENSF</sequence>
<protein>
    <recommendedName>
        <fullName evidence="3">Antitoxin</fullName>
    </recommendedName>
</protein>
<proteinExistence type="predicted"/>
<dbReference type="AlphaFoldDB" id="A0A7C1GC49"/>
<evidence type="ECO:0000256" key="1">
    <source>
        <dbReference type="ARBA" id="ARBA00022649"/>
    </source>
</evidence>
<dbReference type="Pfam" id="PF02697">
    <property type="entry name" value="VAPB_antitox"/>
    <property type="match status" value="1"/>
</dbReference>
<reference evidence="2" key="1">
    <citation type="journal article" date="2020" name="mSystems">
        <title>Genome- and Community-Level Interaction Insights into Carbon Utilization and Element Cycling Functions of Hydrothermarchaeota in Hydrothermal Sediment.</title>
        <authorList>
            <person name="Zhou Z."/>
            <person name="Liu Y."/>
            <person name="Xu W."/>
            <person name="Pan J."/>
            <person name="Luo Z.H."/>
            <person name="Li M."/>
        </authorList>
    </citation>
    <scope>NUCLEOTIDE SEQUENCE [LARGE SCALE GENOMIC DNA]</scope>
    <source>
        <strain evidence="2">SpSt-116</strain>
    </source>
</reference>
<evidence type="ECO:0008006" key="3">
    <source>
        <dbReference type="Google" id="ProtNLM"/>
    </source>
</evidence>
<keyword evidence="1" id="KW-1277">Toxin-antitoxin system</keyword>
<dbReference type="InterPro" id="IPR003847">
    <property type="entry name" value="Put_antitoxin"/>
</dbReference>
<comment type="caution">
    <text evidence="2">The sequence shown here is derived from an EMBL/GenBank/DDBJ whole genome shotgun (WGS) entry which is preliminary data.</text>
</comment>
<organism evidence="2">
    <name type="scientific">Thermofilum adornatum</name>
    <dbReference type="NCBI Taxonomy" id="1365176"/>
    <lineage>
        <taxon>Archaea</taxon>
        <taxon>Thermoproteota</taxon>
        <taxon>Thermoprotei</taxon>
        <taxon>Thermofilales</taxon>
        <taxon>Thermofilaceae</taxon>
        <taxon>Thermofilum</taxon>
    </lineage>
</organism>
<gene>
    <name evidence="2" type="ORF">ENN26_03715</name>
</gene>
<evidence type="ECO:0000313" key="2">
    <source>
        <dbReference type="EMBL" id="HDP14868.1"/>
    </source>
</evidence>